<dbReference type="PROSITE" id="PS51892">
    <property type="entry name" value="SUBTILASE"/>
    <property type="match status" value="1"/>
</dbReference>
<evidence type="ECO:0000256" key="4">
    <source>
        <dbReference type="ARBA" id="ARBA00022825"/>
    </source>
</evidence>
<dbReference type="GO" id="GO:0004252">
    <property type="term" value="F:serine-type endopeptidase activity"/>
    <property type="evidence" value="ECO:0007669"/>
    <property type="project" value="UniProtKB-UniRule"/>
</dbReference>
<feature type="compositionally biased region" description="Pro residues" evidence="6">
    <location>
        <begin position="242"/>
        <end position="253"/>
    </location>
</feature>
<dbReference type="InterPro" id="IPR050131">
    <property type="entry name" value="Peptidase_S8_subtilisin-like"/>
</dbReference>
<feature type="active site" description="Charge relay system" evidence="5">
    <location>
        <position position="459"/>
    </location>
</feature>
<feature type="domain" description="Peptidase S8/S53" evidence="7">
    <location>
        <begin position="94"/>
        <end position="241"/>
    </location>
</feature>
<dbReference type="InterPro" id="IPR023827">
    <property type="entry name" value="Peptidase_S8_Asp-AS"/>
</dbReference>
<sequence length="489" mass="50755">MARAVRRRPGADLAGGHPGERQPVVTVRSPRRATAAAALSVALVGVAAPAPAAPSVPVAAEGQQCEVGKTRYVAESSAALSSLSVPQSWALATGKGVTVAVVDSGVDAGNAHLGRAVLPGTSFVPGAPTDDLLGHGTGVAGIIAARYVRGSALIGVAPEAKILPVRVFQDEDSTGTQPVAYPPDTGRMAAGIAWAVRHGADVVNVSMSTRPSDAALPRLKAALDLAHRKDVVVVASGGEPGPGRPVRPGPLPRGWPGRDRGGRVERRGRGGQLVDPRAAERRVRAGLRGADRVPRQRRLHRRAGPRLHQLGDRLRQRTRRPAPRALPEGVRGPDRLPDHGLRRPAAALRAGRRAGLGRDPALLRAHHVDRPEPARPAAARCRRRSGAGRGDVAGDPAGRPQRPARPRPRAGPVVGPRRGRALRPRARGAPVAGWGQARASYDARPASPHPGRGLREGVSPPSPHAAGPAPPGPRGPPRRRPGPAGPGRP</sequence>
<feature type="region of interest" description="Disordered" evidence="6">
    <location>
        <begin position="1"/>
        <end position="23"/>
    </location>
</feature>
<accession>A0A975T341</accession>
<evidence type="ECO:0000259" key="7">
    <source>
        <dbReference type="Pfam" id="PF00082"/>
    </source>
</evidence>
<dbReference type="AlphaFoldDB" id="A0A975T341"/>
<keyword evidence="2 5" id="KW-0645">Protease</keyword>
<keyword evidence="9" id="KW-1185">Reference proteome</keyword>
<proteinExistence type="inferred from homology"/>
<evidence type="ECO:0000256" key="5">
    <source>
        <dbReference type="PROSITE-ProRule" id="PRU01240"/>
    </source>
</evidence>
<evidence type="ECO:0000256" key="2">
    <source>
        <dbReference type="ARBA" id="ARBA00022670"/>
    </source>
</evidence>
<dbReference type="EMBL" id="CP077062">
    <property type="protein sequence ID" value="QWZ10735.1"/>
    <property type="molecule type" value="Genomic_DNA"/>
</dbReference>
<feature type="compositionally biased region" description="Basic residues" evidence="6">
    <location>
        <begin position="295"/>
        <end position="305"/>
    </location>
</feature>
<feature type="compositionally biased region" description="Basic and acidic residues" evidence="6">
    <location>
        <begin position="277"/>
        <end position="294"/>
    </location>
</feature>
<evidence type="ECO:0000313" key="8">
    <source>
        <dbReference type="EMBL" id="QWZ10735.1"/>
    </source>
</evidence>
<evidence type="ECO:0000256" key="6">
    <source>
        <dbReference type="SAM" id="MobiDB-lite"/>
    </source>
</evidence>
<name>A0A975T341_9ACTN</name>
<gene>
    <name evidence="8" type="ORF">KRR39_21990</name>
</gene>
<reference evidence="8" key="1">
    <citation type="submission" date="2021-06" db="EMBL/GenBank/DDBJ databases">
        <title>Complete genome sequence of Nocardioides sp. G188.</title>
        <authorList>
            <person name="Im W.-T."/>
        </authorList>
    </citation>
    <scope>NUCLEOTIDE SEQUENCE</scope>
    <source>
        <strain evidence="8">G188</strain>
    </source>
</reference>
<dbReference type="PROSITE" id="PS00136">
    <property type="entry name" value="SUBTILASE_ASP"/>
    <property type="match status" value="1"/>
</dbReference>
<organism evidence="8 9">
    <name type="scientific">Nocardioides panacis</name>
    <dbReference type="NCBI Taxonomy" id="2849501"/>
    <lineage>
        <taxon>Bacteria</taxon>
        <taxon>Bacillati</taxon>
        <taxon>Actinomycetota</taxon>
        <taxon>Actinomycetes</taxon>
        <taxon>Propionibacteriales</taxon>
        <taxon>Nocardioidaceae</taxon>
        <taxon>Nocardioides</taxon>
    </lineage>
</organism>
<feature type="compositionally biased region" description="Basic and acidic residues" evidence="6">
    <location>
        <begin position="331"/>
        <end position="341"/>
    </location>
</feature>
<dbReference type="PANTHER" id="PTHR43806">
    <property type="entry name" value="PEPTIDASE S8"/>
    <property type="match status" value="1"/>
</dbReference>
<feature type="compositionally biased region" description="Basic and acidic residues" evidence="6">
    <location>
        <begin position="256"/>
        <end position="268"/>
    </location>
</feature>
<evidence type="ECO:0000256" key="3">
    <source>
        <dbReference type="ARBA" id="ARBA00022801"/>
    </source>
</evidence>
<keyword evidence="4 5" id="KW-0720">Serine protease</keyword>
<dbReference type="Pfam" id="PF00082">
    <property type="entry name" value="Peptidase_S8"/>
    <property type="match status" value="1"/>
</dbReference>
<evidence type="ECO:0000256" key="1">
    <source>
        <dbReference type="ARBA" id="ARBA00011073"/>
    </source>
</evidence>
<dbReference type="PANTHER" id="PTHR43806:SF11">
    <property type="entry name" value="CEREVISIN-RELATED"/>
    <property type="match status" value="1"/>
</dbReference>
<dbReference type="PROSITE" id="PS00137">
    <property type="entry name" value="SUBTILASE_HIS"/>
    <property type="match status" value="1"/>
</dbReference>
<keyword evidence="3 5" id="KW-0378">Hydrolase</keyword>
<comment type="similarity">
    <text evidence="1 5">Belongs to the peptidase S8 family.</text>
</comment>
<evidence type="ECO:0000313" key="9">
    <source>
        <dbReference type="Proteomes" id="UP000683575"/>
    </source>
</evidence>
<protein>
    <submittedName>
        <fullName evidence="8">S8 family serine peptidase</fullName>
    </submittedName>
</protein>
<dbReference type="InterPro" id="IPR022398">
    <property type="entry name" value="Peptidase_S8_His-AS"/>
</dbReference>
<dbReference type="KEGG" id="nps:KRR39_21990"/>
<dbReference type="InterPro" id="IPR000209">
    <property type="entry name" value="Peptidase_S8/S53_dom"/>
</dbReference>
<feature type="region of interest" description="Disordered" evidence="6">
    <location>
        <begin position="235"/>
        <end position="489"/>
    </location>
</feature>
<feature type="active site" description="Charge relay system" evidence="5">
    <location>
        <position position="135"/>
    </location>
</feature>
<feature type="compositionally biased region" description="Basic residues" evidence="6">
    <location>
        <begin position="417"/>
        <end position="426"/>
    </location>
</feature>
<feature type="active site" description="Charge relay system" evidence="5">
    <location>
        <position position="103"/>
    </location>
</feature>
<feature type="compositionally biased region" description="Pro residues" evidence="6">
    <location>
        <begin position="460"/>
        <end position="475"/>
    </location>
</feature>
<dbReference type="Proteomes" id="UP000683575">
    <property type="component" value="Chromosome"/>
</dbReference>
<dbReference type="GO" id="GO:0006508">
    <property type="term" value="P:proteolysis"/>
    <property type="evidence" value="ECO:0007669"/>
    <property type="project" value="UniProtKB-KW"/>
</dbReference>